<dbReference type="AlphaFoldDB" id="A0AAW8CI39"/>
<dbReference type="Gene3D" id="3.30.2310.20">
    <property type="entry name" value="RelE-like"/>
    <property type="match status" value="1"/>
</dbReference>
<sequence>MVKVELSQQALNDLLRLKRYILANGGYQTTVNTLADALEEAWVLLQENPQIGREYEYNSLYRELVIAVSKKRTCIALHRYYPLENLVVIVAIKDGREENYQIYQ</sequence>
<proteinExistence type="predicted"/>
<keyword evidence="1" id="KW-1277">Toxin-antitoxin system</keyword>
<reference evidence="2 3" key="1">
    <citation type="journal article" date="2023" name="Front. Microbiol.">
        <title>Phylogeography and host specificity of Pasteurellaceae pathogenic to sea-farmed fish in the north-east Atlantic.</title>
        <authorList>
            <person name="Gulla S."/>
            <person name="Colquhoun D.J."/>
            <person name="Olsen A.B."/>
            <person name="Spilsberg B."/>
            <person name="Lagesen K."/>
            <person name="Aakesson C.P."/>
            <person name="Strom S."/>
            <person name="Manji F."/>
            <person name="Birkbeck T.H."/>
            <person name="Nilsen H.K."/>
        </authorList>
    </citation>
    <scope>NUCLEOTIDE SEQUENCE [LARGE SCALE GENOMIC DNA]</scope>
    <source>
        <strain evidence="2 3">NVIB3131</strain>
    </source>
</reference>
<evidence type="ECO:0000313" key="3">
    <source>
        <dbReference type="Proteomes" id="UP001226020"/>
    </source>
</evidence>
<accession>A0AAW8CI39</accession>
<gene>
    <name evidence="2" type="ORF">QJU57_10385</name>
</gene>
<dbReference type="Proteomes" id="UP001226020">
    <property type="component" value="Unassembled WGS sequence"/>
</dbReference>
<organism evidence="2 3">
    <name type="scientific">Phocoenobacter atlanticus subsp. atlanticus</name>
    <dbReference type="NCBI Taxonomy" id="3061285"/>
    <lineage>
        <taxon>Bacteria</taxon>
        <taxon>Pseudomonadati</taxon>
        <taxon>Pseudomonadota</taxon>
        <taxon>Gammaproteobacteria</taxon>
        <taxon>Pasteurellales</taxon>
        <taxon>Pasteurellaceae</taxon>
        <taxon>Phocoenobacter</taxon>
        <taxon>Phocoenobacter atlanticus</taxon>
    </lineage>
</organism>
<comment type="caution">
    <text evidence="2">The sequence shown here is derived from an EMBL/GenBank/DDBJ whole genome shotgun (WGS) entry which is preliminary data.</text>
</comment>
<name>A0AAW8CI39_9PAST</name>
<keyword evidence="3" id="KW-1185">Reference proteome</keyword>
<protein>
    <submittedName>
        <fullName evidence="2">Type II toxin-antitoxin system RelE/ParE family toxin</fullName>
    </submittedName>
</protein>
<evidence type="ECO:0000256" key="1">
    <source>
        <dbReference type="ARBA" id="ARBA00022649"/>
    </source>
</evidence>
<dbReference type="Pfam" id="PF05016">
    <property type="entry name" value="ParE_toxin"/>
    <property type="match status" value="1"/>
</dbReference>
<dbReference type="InterPro" id="IPR035093">
    <property type="entry name" value="RelE/ParE_toxin_dom_sf"/>
</dbReference>
<dbReference type="InterPro" id="IPR007712">
    <property type="entry name" value="RelE/ParE_toxin"/>
</dbReference>
<dbReference type="EMBL" id="JASAXT010000032">
    <property type="protein sequence ID" value="MDP8149475.1"/>
    <property type="molecule type" value="Genomic_DNA"/>
</dbReference>
<evidence type="ECO:0000313" key="2">
    <source>
        <dbReference type="EMBL" id="MDP8149475.1"/>
    </source>
</evidence>
<dbReference type="RefSeq" id="WP_306352430.1">
    <property type="nucleotide sequence ID" value="NZ_JASAWV010000033.1"/>
</dbReference>